<dbReference type="EMBL" id="NHOQ01002152">
    <property type="protein sequence ID" value="PWA19329.1"/>
    <property type="molecule type" value="Genomic_DNA"/>
</dbReference>
<dbReference type="PROSITE" id="PS50211">
    <property type="entry name" value="DENN"/>
    <property type="match status" value="1"/>
</dbReference>
<evidence type="ECO:0000313" key="3">
    <source>
        <dbReference type="EMBL" id="PWA19329.1"/>
    </source>
</evidence>
<accession>A0A315V7H3</accession>
<reference evidence="3 4" key="1">
    <citation type="journal article" date="2018" name="G3 (Bethesda)">
        <title>A High-Quality Reference Genome for the Invasive Mosquitofish Gambusia affinis Using a Chicago Library.</title>
        <authorList>
            <person name="Hoffberg S.L."/>
            <person name="Troendle N.J."/>
            <person name="Glenn T.C."/>
            <person name="Mahmud O."/>
            <person name="Louha S."/>
            <person name="Chalopin D."/>
            <person name="Bennetzen J.L."/>
            <person name="Mauricio R."/>
        </authorList>
    </citation>
    <scope>NUCLEOTIDE SEQUENCE [LARGE SCALE GENOMIC DNA]</scope>
    <source>
        <strain evidence="3">NE01/NJP1002.9</strain>
        <tissue evidence="3">Muscle</tissue>
    </source>
</reference>
<dbReference type="PANTHER" id="PTHR13677:SF2">
    <property type="entry name" value="PROTEIN DENND6B"/>
    <property type="match status" value="1"/>
</dbReference>
<evidence type="ECO:0000259" key="2">
    <source>
        <dbReference type="PROSITE" id="PS50211"/>
    </source>
</evidence>
<proteinExistence type="inferred from homology"/>
<dbReference type="InterPro" id="IPR037516">
    <property type="entry name" value="Tripartite_DENN"/>
</dbReference>
<feature type="domain" description="UDENN" evidence="2">
    <location>
        <begin position="151"/>
        <end position="647"/>
    </location>
</feature>
<dbReference type="Pfam" id="PF09794">
    <property type="entry name" value="Avl9"/>
    <property type="match status" value="1"/>
</dbReference>
<gene>
    <name evidence="3" type="ORF">CCH79_00019383</name>
</gene>
<dbReference type="GO" id="GO:0055037">
    <property type="term" value="C:recycling endosome"/>
    <property type="evidence" value="ECO:0007669"/>
    <property type="project" value="TreeGrafter"/>
</dbReference>
<dbReference type="PANTHER" id="PTHR13677">
    <property type="entry name" value="LD41638P"/>
    <property type="match status" value="1"/>
</dbReference>
<dbReference type="AlphaFoldDB" id="A0A315V7H3"/>
<evidence type="ECO:0000313" key="4">
    <source>
        <dbReference type="Proteomes" id="UP000250572"/>
    </source>
</evidence>
<dbReference type="InterPro" id="IPR018307">
    <property type="entry name" value="ABL9/DENND6_dom"/>
</dbReference>
<dbReference type="GO" id="GO:0005085">
    <property type="term" value="F:guanyl-nucleotide exchange factor activity"/>
    <property type="evidence" value="ECO:0007669"/>
    <property type="project" value="InterPro"/>
</dbReference>
<dbReference type="STRING" id="33528.ENSGAFP00000027664"/>
<comment type="caution">
    <text evidence="3">The sequence shown here is derived from an EMBL/GenBank/DDBJ whole genome shotgun (WGS) entry which is preliminary data.</text>
</comment>
<dbReference type="Proteomes" id="UP000250572">
    <property type="component" value="Unassembled WGS sequence"/>
</dbReference>
<keyword evidence="4" id="KW-1185">Reference proteome</keyword>
<organism evidence="3 4">
    <name type="scientific">Gambusia affinis</name>
    <name type="common">Western mosquitofish</name>
    <name type="synonym">Heterandria affinis</name>
    <dbReference type="NCBI Taxonomy" id="33528"/>
    <lineage>
        <taxon>Eukaryota</taxon>
        <taxon>Metazoa</taxon>
        <taxon>Chordata</taxon>
        <taxon>Craniata</taxon>
        <taxon>Vertebrata</taxon>
        <taxon>Euteleostomi</taxon>
        <taxon>Actinopterygii</taxon>
        <taxon>Neopterygii</taxon>
        <taxon>Teleostei</taxon>
        <taxon>Neoteleostei</taxon>
        <taxon>Acanthomorphata</taxon>
        <taxon>Ovalentaria</taxon>
        <taxon>Atherinomorphae</taxon>
        <taxon>Cyprinodontiformes</taxon>
        <taxon>Poeciliidae</taxon>
        <taxon>Poeciliinae</taxon>
        <taxon>Gambusia</taxon>
    </lineage>
</organism>
<sequence>MFLTWLRYFPAKKVWYPPKLFSKAGKVCGSWLFCQAELLQFPSSVLLMTWWLWGIRVTCYRSDTEAPHQLTAASVSFDAILCVASCGKQSMSLDPPLQLLCAPTPTAYFRGAEFRTTPAAMDPLDGFGSPRREEAAADSRSVWTRFSSWLECVCVVTFDLELGQAIELVYPQDVKLTEKEKTSICYLSFPDSYSGCLGDTQFTFRLRQSVGRQSFRDDIYNRDAPATLQRETAYFFGYVYFRQVKDVSVKRGYFQKSLVLVSRLPYTHLFHSVLQIVAPEFFEKQEPFLEAVCNEIDQWPNPSPGQTLNLPIVGVVLQVRIPSKTDKPGGSPIRQITNEVRSVLPPPSCPSASVVISPLPAPTLLPTIHELDLFKLVLPPAVVMNLTTDWSQCFQSVLIHLQMLWELTLLGEPLVVMAPSPTVCSETILALVSSISPLRFCCDFRPYFTIHDSEFREYTTRTQAPPNVVLGVTNPFFIKTFQNWPHIVRLGEIKMAGDLPKQVKVKKLSKLKTLDTKPGIYTTYKTFLHKDKILIKRLLKGIQRKRPSEAQSAILRRHLLELTQSFIIPLERYMASLMPLQRSVTAWKTPPQVRPFSQDEFLSTLDHTGPQLTSMLRGDWMGLYRKFFRSLNFDGWYRQRHREMTQKLESLHLETICDADLLGWTRDKSEVEIVDLILKLREKLIKARRQQLQVKDGVLDKLDAFINSIVGSLPEDLQPVLNAR</sequence>
<protein>
    <recommendedName>
        <fullName evidence="2">UDENN domain-containing protein</fullName>
    </recommendedName>
</protein>
<comment type="similarity">
    <text evidence="1">Belongs to the DENND6 family.</text>
</comment>
<name>A0A315V7H3_GAMAF</name>
<evidence type="ECO:0000256" key="1">
    <source>
        <dbReference type="ARBA" id="ARBA00007159"/>
    </source>
</evidence>
<dbReference type="InterPro" id="IPR024224">
    <property type="entry name" value="DENND6"/>
</dbReference>